<evidence type="ECO:0000313" key="2">
    <source>
        <dbReference type="Proteomes" id="UP000297245"/>
    </source>
</evidence>
<organism evidence="1 2">
    <name type="scientific">Dendrothele bispora (strain CBS 962.96)</name>
    <dbReference type="NCBI Taxonomy" id="1314807"/>
    <lineage>
        <taxon>Eukaryota</taxon>
        <taxon>Fungi</taxon>
        <taxon>Dikarya</taxon>
        <taxon>Basidiomycota</taxon>
        <taxon>Agaricomycotina</taxon>
        <taxon>Agaricomycetes</taxon>
        <taxon>Agaricomycetidae</taxon>
        <taxon>Agaricales</taxon>
        <taxon>Agaricales incertae sedis</taxon>
        <taxon>Dendrothele</taxon>
    </lineage>
</organism>
<reference evidence="1 2" key="1">
    <citation type="journal article" date="2019" name="Nat. Ecol. Evol.">
        <title>Megaphylogeny resolves global patterns of mushroom evolution.</title>
        <authorList>
            <person name="Varga T."/>
            <person name="Krizsan K."/>
            <person name="Foldi C."/>
            <person name="Dima B."/>
            <person name="Sanchez-Garcia M."/>
            <person name="Sanchez-Ramirez S."/>
            <person name="Szollosi G.J."/>
            <person name="Szarkandi J.G."/>
            <person name="Papp V."/>
            <person name="Albert L."/>
            <person name="Andreopoulos W."/>
            <person name="Angelini C."/>
            <person name="Antonin V."/>
            <person name="Barry K.W."/>
            <person name="Bougher N.L."/>
            <person name="Buchanan P."/>
            <person name="Buyck B."/>
            <person name="Bense V."/>
            <person name="Catcheside P."/>
            <person name="Chovatia M."/>
            <person name="Cooper J."/>
            <person name="Damon W."/>
            <person name="Desjardin D."/>
            <person name="Finy P."/>
            <person name="Geml J."/>
            <person name="Haridas S."/>
            <person name="Hughes K."/>
            <person name="Justo A."/>
            <person name="Karasinski D."/>
            <person name="Kautmanova I."/>
            <person name="Kiss B."/>
            <person name="Kocsube S."/>
            <person name="Kotiranta H."/>
            <person name="LaButti K.M."/>
            <person name="Lechner B.E."/>
            <person name="Liimatainen K."/>
            <person name="Lipzen A."/>
            <person name="Lukacs Z."/>
            <person name="Mihaltcheva S."/>
            <person name="Morgado L.N."/>
            <person name="Niskanen T."/>
            <person name="Noordeloos M.E."/>
            <person name="Ohm R.A."/>
            <person name="Ortiz-Santana B."/>
            <person name="Ovrebo C."/>
            <person name="Racz N."/>
            <person name="Riley R."/>
            <person name="Savchenko A."/>
            <person name="Shiryaev A."/>
            <person name="Soop K."/>
            <person name="Spirin V."/>
            <person name="Szebenyi C."/>
            <person name="Tomsovsky M."/>
            <person name="Tulloss R.E."/>
            <person name="Uehling J."/>
            <person name="Grigoriev I.V."/>
            <person name="Vagvolgyi C."/>
            <person name="Papp T."/>
            <person name="Martin F.M."/>
            <person name="Miettinen O."/>
            <person name="Hibbett D.S."/>
            <person name="Nagy L.G."/>
        </authorList>
    </citation>
    <scope>NUCLEOTIDE SEQUENCE [LARGE SCALE GENOMIC DNA]</scope>
    <source>
        <strain evidence="1 2">CBS 962.96</strain>
    </source>
</reference>
<dbReference type="Proteomes" id="UP000297245">
    <property type="component" value="Unassembled WGS sequence"/>
</dbReference>
<dbReference type="AlphaFoldDB" id="A0A4S8L6P6"/>
<evidence type="ECO:0000313" key="1">
    <source>
        <dbReference type="EMBL" id="THU84160.1"/>
    </source>
</evidence>
<gene>
    <name evidence="1" type="ORF">K435DRAFT_806936</name>
</gene>
<name>A0A4S8L6P6_DENBC</name>
<proteinExistence type="predicted"/>
<sequence>MFTRRLTKPLWNTAVSSCKAVHGPGPRRLWSAKRLWADTRAAIVRAGTGMSFVSQNDKRDSHESATAQSQTWCPVITGSPELKMKQIWILHVSRSQVIMVISQQKKKIQK</sequence>
<keyword evidence="2" id="KW-1185">Reference proteome</keyword>
<accession>A0A4S8L6P6</accession>
<protein>
    <submittedName>
        <fullName evidence="1">Uncharacterized protein</fullName>
    </submittedName>
</protein>
<dbReference type="EMBL" id="ML179618">
    <property type="protein sequence ID" value="THU84160.1"/>
    <property type="molecule type" value="Genomic_DNA"/>
</dbReference>